<evidence type="ECO:0000313" key="7">
    <source>
        <dbReference type="EMBL" id="OZJ03367.1"/>
    </source>
</evidence>
<feature type="transmembrane region" description="Helical" evidence="6">
    <location>
        <begin position="53"/>
        <end position="73"/>
    </location>
</feature>
<proteinExistence type="inferred from homology"/>
<reference evidence="7 8" key="1">
    <citation type="journal article" date="2017" name="Mycologia">
        <title>Bifiguratus adelaidae, gen. et sp. nov., a new member of Mucoromycotina in endophytic and soil-dwelling habitats.</title>
        <authorList>
            <person name="Torres-Cruz T.J."/>
            <person name="Billingsley Tobias T.L."/>
            <person name="Almatruk M."/>
            <person name="Hesse C."/>
            <person name="Kuske C.R."/>
            <person name="Desiro A."/>
            <person name="Benucci G.M."/>
            <person name="Bonito G."/>
            <person name="Stajich J.E."/>
            <person name="Dunlap C."/>
            <person name="Arnold A.E."/>
            <person name="Porras-Alfaro A."/>
        </authorList>
    </citation>
    <scope>NUCLEOTIDE SEQUENCE [LARGE SCALE GENOMIC DNA]</scope>
    <source>
        <strain evidence="7 8">AZ0501</strain>
    </source>
</reference>
<comment type="subcellular location">
    <subcellularLocation>
        <location evidence="1">Membrane</location>
    </subcellularLocation>
</comment>
<keyword evidence="5 6" id="KW-0472">Membrane</keyword>
<keyword evidence="8" id="KW-1185">Reference proteome</keyword>
<dbReference type="GO" id="GO:0016020">
    <property type="term" value="C:membrane"/>
    <property type="evidence" value="ECO:0007669"/>
    <property type="project" value="UniProtKB-SubCell"/>
</dbReference>
<evidence type="ECO:0000256" key="6">
    <source>
        <dbReference type="SAM" id="Phobius"/>
    </source>
</evidence>
<dbReference type="InterPro" id="IPR005349">
    <property type="entry name" value="TMEM14"/>
</dbReference>
<feature type="transmembrane region" description="Helical" evidence="6">
    <location>
        <begin position="29"/>
        <end position="46"/>
    </location>
</feature>
<evidence type="ECO:0000256" key="5">
    <source>
        <dbReference type="ARBA" id="ARBA00023136"/>
    </source>
</evidence>
<keyword evidence="4 6" id="KW-1133">Transmembrane helix</keyword>
<comment type="caution">
    <text evidence="7">The sequence shown here is derived from an EMBL/GenBank/DDBJ whole genome shotgun (WGS) entry which is preliminary data.</text>
</comment>
<keyword evidence="3 6" id="KW-0812">Transmembrane</keyword>
<comment type="similarity">
    <text evidence="2">Belongs to the TMEM14 family.</text>
</comment>
<protein>
    <submittedName>
        <fullName evidence="7">Uncharacterized protein</fullName>
    </submittedName>
</protein>
<dbReference type="EMBL" id="MVBO01000089">
    <property type="protein sequence ID" value="OZJ03367.1"/>
    <property type="molecule type" value="Genomic_DNA"/>
</dbReference>
<evidence type="ECO:0000256" key="1">
    <source>
        <dbReference type="ARBA" id="ARBA00004370"/>
    </source>
</evidence>
<evidence type="ECO:0000256" key="3">
    <source>
        <dbReference type="ARBA" id="ARBA00022692"/>
    </source>
</evidence>
<evidence type="ECO:0000256" key="4">
    <source>
        <dbReference type="ARBA" id="ARBA00022989"/>
    </source>
</evidence>
<dbReference type="OrthoDB" id="5537068at2759"/>
<sequence length="181" mass="19512">MSSFRVNSDPVGRSGWMQSASVSDKLDPYPHFFIAGACGVGSYIAYNRLRDQNLALVAGGIGLAYLYSGYLIGNGEEKLGYRIATGASLALAATAGPKAYDTSEPFHVALASLSAAWLVANSIKAYDTAKASGSLDANLRKAKVYVNQKTGEFEDSLRRARSTTDRKLDELDNEIRRARGY</sequence>
<gene>
    <name evidence="7" type="ORF">BZG36_02989</name>
</gene>
<dbReference type="Proteomes" id="UP000242875">
    <property type="component" value="Unassembled WGS sequence"/>
</dbReference>
<evidence type="ECO:0000313" key="8">
    <source>
        <dbReference type="Proteomes" id="UP000242875"/>
    </source>
</evidence>
<dbReference type="Pfam" id="PF03647">
    <property type="entry name" value="Tmemb_14"/>
    <property type="match status" value="1"/>
</dbReference>
<accession>A0A261XYC5</accession>
<evidence type="ECO:0000256" key="2">
    <source>
        <dbReference type="ARBA" id="ARBA00007590"/>
    </source>
</evidence>
<dbReference type="InterPro" id="IPR044890">
    <property type="entry name" value="TMEM14_sf"/>
</dbReference>
<organism evidence="7 8">
    <name type="scientific">Bifiguratus adelaidae</name>
    <dbReference type="NCBI Taxonomy" id="1938954"/>
    <lineage>
        <taxon>Eukaryota</taxon>
        <taxon>Fungi</taxon>
        <taxon>Fungi incertae sedis</taxon>
        <taxon>Mucoromycota</taxon>
        <taxon>Mucoromycotina</taxon>
        <taxon>Endogonomycetes</taxon>
        <taxon>Endogonales</taxon>
        <taxon>Endogonales incertae sedis</taxon>
        <taxon>Bifiguratus</taxon>
    </lineage>
</organism>
<dbReference type="AlphaFoldDB" id="A0A261XYC5"/>
<dbReference type="Gene3D" id="1.10.10.1740">
    <property type="entry name" value="Transmembrane protein 14-like"/>
    <property type="match status" value="1"/>
</dbReference>
<name>A0A261XYC5_9FUNG</name>